<dbReference type="InterPro" id="IPR027417">
    <property type="entry name" value="P-loop_NTPase"/>
</dbReference>
<dbReference type="InterPro" id="IPR045076">
    <property type="entry name" value="MutS"/>
</dbReference>
<keyword evidence="2" id="KW-0067">ATP-binding</keyword>
<dbReference type="GO" id="GO:0005524">
    <property type="term" value="F:ATP binding"/>
    <property type="evidence" value="ECO:0007669"/>
    <property type="project" value="UniProtKB-KW"/>
</dbReference>
<evidence type="ECO:0000313" key="5">
    <source>
        <dbReference type="EMBL" id="HIZ85888.1"/>
    </source>
</evidence>
<evidence type="ECO:0000256" key="2">
    <source>
        <dbReference type="ARBA" id="ARBA00022840"/>
    </source>
</evidence>
<dbReference type="PANTHER" id="PTHR11361:SF14">
    <property type="entry name" value="DNA MISMATCH REPAIR PROTEIN MUTS, TYPE 2"/>
    <property type="match status" value="1"/>
</dbReference>
<dbReference type="Pfam" id="PF00488">
    <property type="entry name" value="MutS_V"/>
    <property type="match status" value="1"/>
</dbReference>
<reference evidence="5" key="2">
    <citation type="submission" date="2021-04" db="EMBL/GenBank/DDBJ databases">
        <authorList>
            <person name="Gilroy R."/>
        </authorList>
    </citation>
    <scope>NUCLEOTIDE SEQUENCE</scope>
    <source>
        <strain evidence="5">Gambia16-554</strain>
    </source>
</reference>
<dbReference type="EMBL" id="DXAW01000093">
    <property type="protein sequence ID" value="HIZ85888.1"/>
    <property type="molecule type" value="Genomic_DNA"/>
</dbReference>
<comment type="caution">
    <text evidence="5">The sequence shown here is derived from an EMBL/GenBank/DDBJ whole genome shotgun (WGS) entry which is preliminary data.</text>
</comment>
<dbReference type="AlphaFoldDB" id="A0A9D2GQU2"/>
<organism evidence="5 6">
    <name type="scientific">Candidatus Coprenecus stercoravium</name>
    <dbReference type="NCBI Taxonomy" id="2840735"/>
    <lineage>
        <taxon>Bacteria</taxon>
        <taxon>Pseudomonadati</taxon>
        <taxon>Bacteroidota</taxon>
        <taxon>Bacteroidia</taxon>
        <taxon>Bacteroidales</taxon>
        <taxon>Rikenellaceae</taxon>
        <taxon>Rikenellaceae incertae sedis</taxon>
        <taxon>Candidatus Coprenecus</taxon>
    </lineage>
</organism>
<keyword evidence="3" id="KW-0238">DNA-binding</keyword>
<dbReference type="Proteomes" id="UP000824115">
    <property type="component" value="Unassembled WGS sequence"/>
</dbReference>
<dbReference type="GO" id="GO:0030983">
    <property type="term" value="F:mismatched DNA binding"/>
    <property type="evidence" value="ECO:0007669"/>
    <property type="project" value="InterPro"/>
</dbReference>
<name>A0A9D2GQU2_9BACT</name>
<evidence type="ECO:0000313" key="6">
    <source>
        <dbReference type="Proteomes" id="UP000824115"/>
    </source>
</evidence>
<dbReference type="Gene3D" id="3.40.50.300">
    <property type="entry name" value="P-loop containing nucleotide triphosphate hydrolases"/>
    <property type="match status" value="1"/>
</dbReference>
<keyword evidence="1" id="KW-0547">Nucleotide-binding</keyword>
<dbReference type="GO" id="GO:0140664">
    <property type="term" value="F:ATP-dependent DNA damage sensor activity"/>
    <property type="evidence" value="ECO:0007669"/>
    <property type="project" value="InterPro"/>
</dbReference>
<dbReference type="InterPro" id="IPR000432">
    <property type="entry name" value="DNA_mismatch_repair_MutS_C"/>
</dbReference>
<feature type="domain" description="DNA mismatch repair proteins mutS family" evidence="4">
    <location>
        <begin position="248"/>
        <end position="430"/>
    </location>
</feature>
<evidence type="ECO:0000256" key="1">
    <source>
        <dbReference type="ARBA" id="ARBA00022741"/>
    </source>
</evidence>
<gene>
    <name evidence="5" type="ORF">IAC04_05310</name>
</gene>
<protein>
    <recommendedName>
        <fullName evidence="4">DNA mismatch repair proteins mutS family domain-containing protein</fullName>
    </recommendedName>
</protein>
<evidence type="ECO:0000256" key="3">
    <source>
        <dbReference type="ARBA" id="ARBA00023125"/>
    </source>
</evidence>
<dbReference type="SUPFAM" id="SSF52540">
    <property type="entry name" value="P-loop containing nucleoside triphosphate hydrolases"/>
    <property type="match status" value="1"/>
</dbReference>
<dbReference type="PANTHER" id="PTHR11361">
    <property type="entry name" value="DNA MISMATCH REPAIR PROTEIN MUTS FAMILY MEMBER"/>
    <property type="match status" value="1"/>
</dbReference>
<reference evidence="5" key="1">
    <citation type="journal article" date="2021" name="PeerJ">
        <title>Extensive microbial diversity within the chicken gut microbiome revealed by metagenomics and culture.</title>
        <authorList>
            <person name="Gilroy R."/>
            <person name="Ravi A."/>
            <person name="Getino M."/>
            <person name="Pursley I."/>
            <person name="Horton D.L."/>
            <person name="Alikhan N.F."/>
            <person name="Baker D."/>
            <person name="Gharbi K."/>
            <person name="Hall N."/>
            <person name="Watson M."/>
            <person name="Adriaenssens E.M."/>
            <person name="Foster-Nyarko E."/>
            <person name="Jarju S."/>
            <person name="Secka A."/>
            <person name="Antonio M."/>
            <person name="Oren A."/>
            <person name="Chaudhuri R.R."/>
            <person name="La Ragione R."/>
            <person name="Hildebrand F."/>
            <person name="Pallen M.J."/>
        </authorList>
    </citation>
    <scope>NUCLEOTIDE SEQUENCE</scope>
    <source>
        <strain evidence="5">Gambia16-554</strain>
    </source>
</reference>
<dbReference type="SMART" id="SM00534">
    <property type="entry name" value="MUTSac"/>
    <property type="match status" value="1"/>
</dbReference>
<proteinExistence type="predicted"/>
<dbReference type="GO" id="GO:0006298">
    <property type="term" value="P:mismatch repair"/>
    <property type="evidence" value="ECO:0007669"/>
    <property type="project" value="InterPro"/>
</dbReference>
<sequence>MIEKLPVSSGYALRCLMEQDAMVSKDGIRAAYTRLREFLPLVSDGNLVSMLHSSLCTLKNISHTLGRIGASESVDDIELFEVKHLLLLSRRTASLLTEAGFGNLAPDISGTEEALSILDPDGTEIASFYVYDSYSEQLAVIRQQLHRESDPERKERLMLQEQEEEQRIRDSICDRLRPYVRAAAGLMAGLADIDIFLAKALQYVNMGLCMPEISDGITSYNGLFNPYIKEILNKGGKDFTPIDITFGDKAVVIIGANMGGKTVVLKTTALCQYLFAFGMGIPAVSARIAPRERTFFISGDAQDMAAGLSSFAAEMTAIDEVVRCSAHSGSGIAAMIDEPARSTNPIEGTALVESLVRLLGHRGVALLLTTHYNISSGNCRRLRVTGMENGRMNYRLCPAPDGDVPHEALNVAESLNISPEWIGEAKKLLKYE</sequence>
<accession>A0A9D2GQU2</accession>
<evidence type="ECO:0000259" key="4">
    <source>
        <dbReference type="SMART" id="SM00534"/>
    </source>
</evidence>